<comment type="caution">
    <text evidence="1">The sequence shown here is derived from an EMBL/GenBank/DDBJ whole genome shotgun (WGS) entry which is preliminary data.</text>
</comment>
<name>A0ABT7PIC4_9BACT</name>
<protein>
    <recommendedName>
        <fullName evidence="3">Zinc-finger domain-containing protein</fullName>
    </recommendedName>
</protein>
<evidence type="ECO:0000313" key="1">
    <source>
        <dbReference type="EMBL" id="MDM4016240.1"/>
    </source>
</evidence>
<evidence type="ECO:0008006" key="3">
    <source>
        <dbReference type="Google" id="ProtNLM"/>
    </source>
</evidence>
<reference evidence="1 2" key="1">
    <citation type="submission" date="2023-06" db="EMBL/GenBank/DDBJ databases">
        <title>Roseiconus lacunae JC819 isolated from Gulf of Mannar region, Tamil Nadu.</title>
        <authorList>
            <person name="Pk S."/>
            <person name="Ch S."/>
            <person name="Ch V.R."/>
        </authorList>
    </citation>
    <scope>NUCLEOTIDE SEQUENCE [LARGE SCALE GENOMIC DNA]</scope>
    <source>
        <strain evidence="1 2">JC819</strain>
    </source>
</reference>
<keyword evidence="2" id="KW-1185">Reference proteome</keyword>
<accession>A0ABT7PIC4</accession>
<dbReference type="Proteomes" id="UP001239462">
    <property type="component" value="Unassembled WGS sequence"/>
</dbReference>
<sequence length="225" mass="24367">MNCDQFEERLNQLLDQRSDVTADVPLQEHAGRCDHCQASYRLWSTFAETSCKNTDHELELAASVSQQSTPRSRLATYGLAAAVLIAAGLQFATLLTGNGQPVASVAPADGTKVRLTDPASEITPGGADASIDPEMVEQVTLSPVWVGGESWWTFVEDGVFVESTKPAFESVRVGVEPLSRSMKRAFAILMFPSSGAVDSATQEQTPVTFREQTSMEFSTTLDQMV</sequence>
<dbReference type="RefSeq" id="WP_289163872.1">
    <property type="nucleotide sequence ID" value="NZ_CP141221.1"/>
</dbReference>
<dbReference type="EMBL" id="JASZZN010000008">
    <property type="protein sequence ID" value="MDM4016240.1"/>
    <property type="molecule type" value="Genomic_DNA"/>
</dbReference>
<evidence type="ECO:0000313" key="2">
    <source>
        <dbReference type="Proteomes" id="UP001239462"/>
    </source>
</evidence>
<organism evidence="1 2">
    <name type="scientific">Roseiconus lacunae</name>
    <dbReference type="NCBI Taxonomy" id="2605694"/>
    <lineage>
        <taxon>Bacteria</taxon>
        <taxon>Pseudomonadati</taxon>
        <taxon>Planctomycetota</taxon>
        <taxon>Planctomycetia</taxon>
        <taxon>Pirellulales</taxon>
        <taxon>Pirellulaceae</taxon>
        <taxon>Roseiconus</taxon>
    </lineage>
</organism>
<gene>
    <name evidence="1" type="ORF">QTN89_12430</name>
</gene>
<proteinExistence type="predicted"/>